<reference evidence="2 3" key="1">
    <citation type="journal article" date="2016" name="Nat. Commun.">
        <title>Thousands of microbial genomes shed light on interconnected biogeochemical processes in an aquifer system.</title>
        <authorList>
            <person name="Anantharaman K."/>
            <person name="Brown C.T."/>
            <person name="Hug L.A."/>
            <person name="Sharon I."/>
            <person name="Castelle C.J."/>
            <person name="Probst A.J."/>
            <person name="Thomas B.C."/>
            <person name="Singh A."/>
            <person name="Wilkins M.J."/>
            <person name="Karaoz U."/>
            <person name="Brodie E.L."/>
            <person name="Williams K.H."/>
            <person name="Hubbard S.S."/>
            <person name="Banfield J.F."/>
        </authorList>
    </citation>
    <scope>NUCLEOTIDE SEQUENCE [LARGE SCALE GENOMIC DNA]</scope>
</reference>
<organism evidence="2 3">
    <name type="scientific">Candidatus Veblenbacteria bacterium RIFOXYD1_FULL_43_11</name>
    <dbReference type="NCBI Taxonomy" id="1802429"/>
    <lineage>
        <taxon>Bacteria</taxon>
        <taxon>Candidatus Vebleniibacteriota</taxon>
    </lineage>
</organism>
<evidence type="ECO:0000313" key="3">
    <source>
        <dbReference type="Proteomes" id="UP000176772"/>
    </source>
</evidence>
<proteinExistence type="predicted"/>
<dbReference type="InterPro" id="IPR018247">
    <property type="entry name" value="EF_Hand_1_Ca_BS"/>
</dbReference>
<evidence type="ECO:0000313" key="2">
    <source>
        <dbReference type="EMBL" id="OHA56258.1"/>
    </source>
</evidence>
<dbReference type="AlphaFoldDB" id="A0A1G2Q6U2"/>
<dbReference type="Proteomes" id="UP000176772">
    <property type="component" value="Unassembled WGS sequence"/>
</dbReference>
<sequence>MRVDKSQVKKGDDITFFGTTTPGSLVNITVNSFNNIILQTNANDDGVYLQAYNTSELDKDEHTVQTRAVLDGQLTSNSKVVTFVVGDSNITQPTPHDFTKADLNDDGRVNIVDFSIAAYWYKRLSPPASVDLNTDGKVDIVDFSIMAYNWTG</sequence>
<protein>
    <recommendedName>
        <fullName evidence="1">Dockerin domain-containing protein</fullName>
    </recommendedName>
</protein>
<gene>
    <name evidence="2" type="ORF">A2588_02425</name>
</gene>
<dbReference type="Gene3D" id="1.10.1330.10">
    <property type="entry name" value="Dockerin domain"/>
    <property type="match status" value="1"/>
</dbReference>
<dbReference type="InterPro" id="IPR016134">
    <property type="entry name" value="Dockerin_dom"/>
</dbReference>
<dbReference type="PROSITE" id="PS00018">
    <property type="entry name" value="EF_HAND_1"/>
    <property type="match status" value="1"/>
</dbReference>
<dbReference type="InterPro" id="IPR036439">
    <property type="entry name" value="Dockerin_dom_sf"/>
</dbReference>
<dbReference type="EMBL" id="MHTF01000047">
    <property type="protein sequence ID" value="OHA56258.1"/>
    <property type="molecule type" value="Genomic_DNA"/>
</dbReference>
<accession>A0A1G2Q6U2</accession>
<comment type="caution">
    <text evidence="2">The sequence shown here is derived from an EMBL/GenBank/DDBJ whole genome shotgun (WGS) entry which is preliminary data.</text>
</comment>
<dbReference type="PROSITE" id="PS51766">
    <property type="entry name" value="DOCKERIN"/>
    <property type="match status" value="1"/>
</dbReference>
<feature type="domain" description="Dockerin" evidence="1">
    <location>
        <begin position="96"/>
        <end position="152"/>
    </location>
</feature>
<dbReference type="GO" id="GO:0000272">
    <property type="term" value="P:polysaccharide catabolic process"/>
    <property type="evidence" value="ECO:0007669"/>
    <property type="project" value="InterPro"/>
</dbReference>
<name>A0A1G2Q6U2_9BACT</name>
<evidence type="ECO:0000259" key="1">
    <source>
        <dbReference type="PROSITE" id="PS51766"/>
    </source>
</evidence>
<dbReference type="SUPFAM" id="SSF63446">
    <property type="entry name" value="Type I dockerin domain"/>
    <property type="match status" value="1"/>
</dbReference>